<organism evidence="4 5">
    <name type="scientific">Phanerochaete sordida</name>
    <dbReference type="NCBI Taxonomy" id="48140"/>
    <lineage>
        <taxon>Eukaryota</taxon>
        <taxon>Fungi</taxon>
        <taxon>Dikarya</taxon>
        <taxon>Basidiomycota</taxon>
        <taxon>Agaricomycotina</taxon>
        <taxon>Agaricomycetes</taxon>
        <taxon>Polyporales</taxon>
        <taxon>Phanerochaetaceae</taxon>
        <taxon>Phanerochaete</taxon>
    </lineage>
</organism>
<keyword evidence="5" id="KW-1185">Reference proteome</keyword>
<protein>
    <recommendedName>
        <fullName evidence="3">DUF7587 domain-containing protein</fullName>
    </recommendedName>
</protein>
<dbReference type="OrthoDB" id="3359845at2759"/>
<feature type="region of interest" description="Disordered" evidence="1">
    <location>
        <begin position="357"/>
        <end position="397"/>
    </location>
</feature>
<proteinExistence type="predicted"/>
<reference evidence="4 5" key="1">
    <citation type="submission" date="2021-08" db="EMBL/GenBank/DDBJ databases">
        <title>Draft Genome Sequence of Phanerochaete sordida strain YK-624.</title>
        <authorList>
            <person name="Mori T."/>
            <person name="Dohra H."/>
            <person name="Suzuki T."/>
            <person name="Kawagishi H."/>
            <person name="Hirai H."/>
        </authorList>
    </citation>
    <scope>NUCLEOTIDE SEQUENCE [LARGE SCALE GENOMIC DNA]</scope>
    <source>
        <strain evidence="4 5">YK-624</strain>
    </source>
</reference>
<gene>
    <name evidence="4" type="ORF">PsYK624_096280</name>
</gene>
<keyword evidence="2" id="KW-1133">Transmembrane helix</keyword>
<dbReference type="AlphaFoldDB" id="A0A9P3GH01"/>
<dbReference type="Proteomes" id="UP000703269">
    <property type="component" value="Unassembled WGS sequence"/>
</dbReference>
<accession>A0A9P3GH01</accession>
<dbReference type="EMBL" id="BPQB01000032">
    <property type="protein sequence ID" value="GJE93469.1"/>
    <property type="molecule type" value="Genomic_DNA"/>
</dbReference>
<evidence type="ECO:0000313" key="5">
    <source>
        <dbReference type="Proteomes" id="UP000703269"/>
    </source>
</evidence>
<evidence type="ECO:0000259" key="3">
    <source>
        <dbReference type="Pfam" id="PF24494"/>
    </source>
</evidence>
<feature type="transmembrane region" description="Helical" evidence="2">
    <location>
        <begin position="485"/>
        <end position="509"/>
    </location>
</feature>
<evidence type="ECO:0000256" key="2">
    <source>
        <dbReference type="SAM" id="Phobius"/>
    </source>
</evidence>
<feature type="compositionally biased region" description="Pro residues" evidence="1">
    <location>
        <begin position="377"/>
        <end position="392"/>
    </location>
</feature>
<keyword evidence="2" id="KW-0472">Membrane</keyword>
<evidence type="ECO:0000313" key="4">
    <source>
        <dbReference type="EMBL" id="GJE93469.1"/>
    </source>
</evidence>
<keyword evidence="2" id="KW-0812">Transmembrane</keyword>
<dbReference type="InterPro" id="IPR056009">
    <property type="entry name" value="DUF7587"/>
</dbReference>
<evidence type="ECO:0000256" key="1">
    <source>
        <dbReference type="SAM" id="MobiDB-lite"/>
    </source>
</evidence>
<name>A0A9P3GH01_9APHY</name>
<dbReference type="Pfam" id="PF24494">
    <property type="entry name" value="DUF7587"/>
    <property type="match status" value="1"/>
</dbReference>
<sequence length="520" mass="58168">MSVFSPTTALSPTSEAQYANALPQYGFGPQVTFDGLVQGNPFLFRVYTPHGHPPQYEGSDPFFVGARYDDAFTSAAFRSAAPAPAGGRAGAACTYADVIQHLDWTRRAESPYISTSFSFAWAIWEAIRRYHGGVKHDVQIAVIDARAIADHAVTAVELLMKASPKERHRDHWKWYRFALESQDVLVWGHIPGNAVLTTIPLLQILSKLPSYFLYHDIADAKESPLFKLGWDYTKKKPSYRQFCQAITDRFMQMSVDRRLRDTTAGSVRLALALLRPWLHAHVSDDFARATQTAFELAYVVAQWPGQWWAREHPEIRDLVRCIVHMVGEEMREARRVQALADATRMQDIVGGLEQLAHAHAARSRSPRSPSALRTPLPLSPVPSPSPTLPPSPAASDHKRHFRLAPLDIVTDDMQDEKAAHDMQDDKLGRDMHESRASQTDAAPALAEGAVSEKLVRELVDEVMEEPRTAPRPFIRATTTHRVMDAFARTTSCFLTGLLVGSFITLCVLAPDRRPIMHHLT</sequence>
<feature type="compositionally biased region" description="Low complexity" evidence="1">
    <location>
        <begin position="366"/>
        <end position="376"/>
    </location>
</feature>
<comment type="caution">
    <text evidence="4">The sequence shown here is derived from an EMBL/GenBank/DDBJ whole genome shotgun (WGS) entry which is preliminary data.</text>
</comment>
<feature type="domain" description="DUF7587" evidence="3">
    <location>
        <begin position="40"/>
        <end position="203"/>
    </location>
</feature>